<evidence type="ECO:0000313" key="2">
    <source>
        <dbReference type="EMBL" id="SON55506.1"/>
    </source>
</evidence>
<dbReference type="SUPFAM" id="SSF51306">
    <property type="entry name" value="LexA/Signal peptidase"/>
    <property type="match status" value="1"/>
</dbReference>
<dbReference type="Pfam" id="PF01381">
    <property type="entry name" value="HTH_3"/>
    <property type="match status" value="1"/>
</dbReference>
<dbReference type="KEGG" id="hdi:HDIA_1965"/>
<proteinExistence type="predicted"/>
<gene>
    <name evidence="2" type="ORF">HDIA_1965</name>
</gene>
<dbReference type="EMBL" id="LT960614">
    <property type="protein sequence ID" value="SON55506.1"/>
    <property type="molecule type" value="Genomic_DNA"/>
</dbReference>
<evidence type="ECO:0000313" key="3">
    <source>
        <dbReference type="Proteomes" id="UP000223606"/>
    </source>
</evidence>
<dbReference type="SUPFAM" id="SSF47413">
    <property type="entry name" value="lambda repressor-like DNA-binding domains"/>
    <property type="match status" value="1"/>
</dbReference>
<dbReference type="PROSITE" id="PS50943">
    <property type="entry name" value="HTH_CROC1"/>
    <property type="match status" value="1"/>
</dbReference>
<dbReference type="InterPro" id="IPR001387">
    <property type="entry name" value="Cro/C1-type_HTH"/>
</dbReference>
<dbReference type="CDD" id="cd00093">
    <property type="entry name" value="HTH_XRE"/>
    <property type="match status" value="1"/>
</dbReference>
<dbReference type="InterPro" id="IPR015927">
    <property type="entry name" value="Peptidase_S24_S26A/B/C"/>
</dbReference>
<dbReference type="InterPro" id="IPR010982">
    <property type="entry name" value="Lambda_DNA-bd_dom_sf"/>
</dbReference>
<dbReference type="SMART" id="SM00530">
    <property type="entry name" value="HTH_XRE"/>
    <property type="match status" value="1"/>
</dbReference>
<dbReference type="GO" id="GO:0003677">
    <property type="term" value="F:DNA binding"/>
    <property type="evidence" value="ECO:0007669"/>
    <property type="project" value="InterPro"/>
</dbReference>
<name>A0A2C9D5E7_9HYPH</name>
<dbReference type="Pfam" id="PF00717">
    <property type="entry name" value="Peptidase_S24"/>
    <property type="match status" value="1"/>
</dbReference>
<dbReference type="Gene3D" id="2.10.109.10">
    <property type="entry name" value="Umud Fragment, subunit A"/>
    <property type="match status" value="1"/>
</dbReference>
<dbReference type="Proteomes" id="UP000223606">
    <property type="component" value="Chromosome 1"/>
</dbReference>
<keyword evidence="3" id="KW-1185">Reference proteome</keyword>
<organism evidence="2 3">
    <name type="scientific">Hartmannibacter diazotrophicus</name>
    <dbReference type="NCBI Taxonomy" id="1482074"/>
    <lineage>
        <taxon>Bacteria</taxon>
        <taxon>Pseudomonadati</taxon>
        <taxon>Pseudomonadota</taxon>
        <taxon>Alphaproteobacteria</taxon>
        <taxon>Hyphomicrobiales</taxon>
        <taxon>Pleomorphomonadaceae</taxon>
        <taxon>Hartmannibacter</taxon>
    </lineage>
</organism>
<accession>A0A2C9D5E7</accession>
<reference evidence="3" key="1">
    <citation type="submission" date="2017-09" db="EMBL/GenBank/DDBJ databases">
        <title>Genome sequence of Nannocystis excedens DSM 71.</title>
        <authorList>
            <person name="Blom J."/>
        </authorList>
    </citation>
    <scope>NUCLEOTIDE SEQUENCE [LARGE SCALE GENOMIC DNA]</scope>
    <source>
        <strain evidence="3">type strain: E19</strain>
    </source>
</reference>
<dbReference type="AlphaFoldDB" id="A0A2C9D5E7"/>
<sequence>MNIMPTELPTKYIREHREKAGLTQEQVADKLGLHLTNYNKLEKGKTAIKLDRLMALAEILKCQPADLLAPPSNMIRVRAQGYLQAGIWTQAFEMPNEDQFDVFIADRPELRGLALYAGVIRGESMNQVYPPGTVVVLAPRQDGPSDLIAGRRYHIEYQRADGSCENTIKSVRVRADGSVWLVPESNDPAFQAPIPALPNQDEQIHFRGRVVAAIINEE</sequence>
<protein>
    <submittedName>
        <fullName evidence="2">Transcriptional regulator, y4mF family</fullName>
    </submittedName>
</protein>
<feature type="domain" description="HTH cro/C1-type" evidence="1">
    <location>
        <begin position="13"/>
        <end position="67"/>
    </location>
</feature>
<dbReference type="OrthoDB" id="9792157at2"/>
<dbReference type="RefSeq" id="WP_099556008.1">
    <property type="nucleotide sequence ID" value="NZ_LT960614.1"/>
</dbReference>
<dbReference type="Gene3D" id="1.10.260.40">
    <property type="entry name" value="lambda repressor-like DNA-binding domains"/>
    <property type="match status" value="1"/>
</dbReference>
<evidence type="ECO:0000259" key="1">
    <source>
        <dbReference type="PROSITE" id="PS50943"/>
    </source>
</evidence>
<dbReference type="InterPro" id="IPR036286">
    <property type="entry name" value="LexA/Signal_pep-like_sf"/>
</dbReference>